<keyword evidence="2" id="KW-1185">Reference proteome</keyword>
<reference evidence="1 2" key="1">
    <citation type="submission" date="2018-12" db="EMBL/GenBank/DDBJ databases">
        <authorList>
            <person name="Yang Y."/>
        </authorList>
    </citation>
    <scope>NUCLEOTIDE SEQUENCE [LARGE SCALE GENOMIC DNA]</scope>
    <source>
        <strain evidence="1 2">GSF71</strain>
    </source>
</reference>
<organism evidence="1 2">
    <name type="scientific">Azospirillum doebereinerae</name>
    <dbReference type="NCBI Taxonomy" id="92933"/>
    <lineage>
        <taxon>Bacteria</taxon>
        <taxon>Pseudomonadati</taxon>
        <taxon>Pseudomonadota</taxon>
        <taxon>Alphaproteobacteria</taxon>
        <taxon>Rhodospirillales</taxon>
        <taxon>Azospirillaceae</taxon>
        <taxon>Azospirillum</taxon>
    </lineage>
</organism>
<accession>A0A3S0XJC1</accession>
<protein>
    <submittedName>
        <fullName evidence="1">Uncharacterized protein</fullName>
    </submittedName>
</protein>
<dbReference type="OrthoDB" id="8030012at2"/>
<name>A0A3S0XJC1_9PROT</name>
<dbReference type="RefSeq" id="WP_127003231.1">
    <property type="nucleotide sequence ID" value="NZ_JBNPXW010000005.1"/>
</dbReference>
<dbReference type="AlphaFoldDB" id="A0A3S0XJC1"/>
<comment type="caution">
    <text evidence="1">The sequence shown here is derived from an EMBL/GenBank/DDBJ whole genome shotgun (WGS) entry which is preliminary data.</text>
</comment>
<dbReference type="Proteomes" id="UP000280346">
    <property type="component" value="Unassembled WGS sequence"/>
</dbReference>
<proteinExistence type="predicted"/>
<evidence type="ECO:0000313" key="2">
    <source>
        <dbReference type="Proteomes" id="UP000280346"/>
    </source>
</evidence>
<evidence type="ECO:0000313" key="1">
    <source>
        <dbReference type="EMBL" id="RUQ65102.1"/>
    </source>
</evidence>
<sequence length="161" mass="17511">MIDTIVGITRKTLYETPSELLYETGPVHQKIPVVHYDPATGRIAQVAQLGQVEADFLKVPGCAALRMPANPQRDWVNITLAEPAVEPRPTLTGFDRTTIAADGMEKASLNGLPVPCAVTIDGIVHTVTTGELAISAAYLGEYRIEIDHFPYFPFTETVTCT</sequence>
<gene>
    <name evidence="1" type="ORF">EJ913_25485</name>
</gene>
<dbReference type="EMBL" id="RZIJ01000027">
    <property type="protein sequence ID" value="RUQ65102.1"/>
    <property type="molecule type" value="Genomic_DNA"/>
</dbReference>